<protein>
    <submittedName>
        <fullName evidence="2">Uncharacterized protein</fullName>
    </submittedName>
</protein>
<dbReference type="AlphaFoldDB" id="A0A268AC05"/>
<feature type="region of interest" description="Disordered" evidence="1">
    <location>
        <begin position="90"/>
        <end position="111"/>
    </location>
</feature>
<dbReference type="RefSeq" id="WP_095260800.1">
    <property type="nucleotide sequence ID" value="NZ_NPBD01000005.1"/>
</dbReference>
<name>A0A268AC05_9BACI</name>
<comment type="caution">
    <text evidence="2">The sequence shown here is derived from an EMBL/GenBank/DDBJ whole genome shotgun (WGS) entry which is preliminary data.</text>
</comment>
<reference evidence="2 3" key="1">
    <citation type="submission" date="2017-07" db="EMBL/GenBank/DDBJ databases">
        <title>Isolation and whole genome analysis of endospore-forming bacteria from heroin.</title>
        <authorList>
            <person name="Kalinowski J."/>
            <person name="Ahrens B."/>
            <person name="Al-Dilaimi A."/>
            <person name="Winkler A."/>
            <person name="Wibberg D."/>
            <person name="Schleenbecker U."/>
            <person name="Ruckert C."/>
            <person name="Wolfel R."/>
            <person name="Grass G."/>
        </authorList>
    </citation>
    <scope>NUCLEOTIDE SEQUENCE [LARGE SCALE GENOMIC DNA]</scope>
    <source>
        <strain evidence="2 3">7528</strain>
    </source>
</reference>
<gene>
    <name evidence="2" type="ORF">CHH64_07455</name>
</gene>
<sequence length="111" mass="12893">MDYNNEKLVQIYAQQCHHDSSYIVGNLQGLKELRDAIDEAIKTGQSGALLCPSDNELYDVHIRMLNSEEVDKIQLIEMPYTEQFGPKNENFYYEHKTDDPKAPYPPSHLYK</sequence>
<accession>A0A268AC05</accession>
<evidence type="ECO:0000256" key="1">
    <source>
        <dbReference type="SAM" id="MobiDB-lite"/>
    </source>
</evidence>
<evidence type="ECO:0000313" key="2">
    <source>
        <dbReference type="EMBL" id="PAD21655.1"/>
    </source>
</evidence>
<dbReference type="EMBL" id="NPBV01000008">
    <property type="protein sequence ID" value="PAD21655.1"/>
    <property type="molecule type" value="Genomic_DNA"/>
</dbReference>
<organism evidence="2 3">
    <name type="scientific">Terribacillus saccharophilus</name>
    <dbReference type="NCBI Taxonomy" id="361277"/>
    <lineage>
        <taxon>Bacteria</taxon>
        <taxon>Bacillati</taxon>
        <taxon>Bacillota</taxon>
        <taxon>Bacilli</taxon>
        <taxon>Bacillales</taxon>
        <taxon>Bacillaceae</taxon>
        <taxon>Terribacillus</taxon>
    </lineage>
</organism>
<evidence type="ECO:0000313" key="3">
    <source>
        <dbReference type="Proteomes" id="UP000216013"/>
    </source>
</evidence>
<proteinExistence type="predicted"/>
<feature type="compositionally biased region" description="Basic and acidic residues" evidence="1">
    <location>
        <begin position="92"/>
        <end position="101"/>
    </location>
</feature>
<dbReference type="Proteomes" id="UP000216013">
    <property type="component" value="Unassembled WGS sequence"/>
</dbReference>
<feature type="compositionally biased region" description="Pro residues" evidence="1">
    <location>
        <begin position="102"/>
        <end position="111"/>
    </location>
</feature>